<dbReference type="InterPro" id="IPR003746">
    <property type="entry name" value="DUF167"/>
</dbReference>
<dbReference type="InterPro" id="IPR036591">
    <property type="entry name" value="YggU-like_sf"/>
</dbReference>
<name>A0A1B6IAC5_9HEMI</name>
<proteinExistence type="inferred from homology"/>
<comment type="similarity">
    <text evidence="1">Belongs to the UPF0235 family.</text>
</comment>
<gene>
    <name evidence="3" type="ORF">g.4689</name>
</gene>
<organism evidence="3">
    <name type="scientific">Homalodisca liturata</name>
    <dbReference type="NCBI Taxonomy" id="320908"/>
    <lineage>
        <taxon>Eukaryota</taxon>
        <taxon>Metazoa</taxon>
        <taxon>Ecdysozoa</taxon>
        <taxon>Arthropoda</taxon>
        <taxon>Hexapoda</taxon>
        <taxon>Insecta</taxon>
        <taxon>Pterygota</taxon>
        <taxon>Neoptera</taxon>
        <taxon>Paraneoptera</taxon>
        <taxon>Hemiptera</taxon>
        <taxon>Auchenorrhyncha</taxon>
        <taxon>Membracoidea</taxon>
        <taxon>Cicadellidae</taxon>
        <taxon>Cicadellinae</taxon>
        <taxon>Proconiini</taxon>
        <taxon>Homalodisca</taxon>
    </lineage>
</organism>
<dbReference type="Pfam" id="PF02594">
    <property type="entry name" value="DUF167"/>
    <property type="match status" value="1"/>
</dbReference>
<protein>
    <submittedName>
        <fullName evidence="3">Uncharacterized protein</fullName>
    </submittedName>
</protein>
<keyword evidence="2" id="KW-0732">Signal</keyword>
<evidence type="ECO:0000256" key="1">
    <source>
        <dbReference type="ARBA" id="ARBA00010364"/>
    </source>
</evidence>
<evidence type="ECO:0000313" key="3">
    <source>
        <dbReference type="EMBL" id="JAS83891.1"/>
    </source>
</evidence>
<dbReference type="SMART" id="SM01152">
    <property type="entry name" value="DUF167"/>
    <property type="match status" value="1"/>
</dbReference>
<reference evidence="3" key="1">
    <citation type="submission" date="2015-11" db="EMBL/GenBank/DDBJ databases">
        <title>De novo transcriptome assembly of four potential Pierce s Disease insect vectors from Arizona vineyards.</title>
        <authorList>
            <person name="Tassone E.E."/>
        </authorList>
    </citation>
    <scope>NUCLEOTIDE SEQUENCE</scope>
</reference>
<sequence>MITVLCLLFPLLTSGCGPEDPRSSPDHVDPWDLKTNHHLHILDKALRLAQNDIRYFQNEKEPWEKPDPGEDHVLGFNYSEWKKTYIPPPEGLGDKQTMELMKKSIVPDFDISKIKLKTDKKNNASVIFGVAMKPGPENKVFGYSSKRLHVQIHAPSYQGAADNELARYLSKILAIPRKLIKIKQGAGQNIRKVRIPKAAVQEKVYIRKLIKEFDLEMVTEKTFDA</sequence>
<feature type="chain" id="PRO_5008584914" evidence="2">
    <location>
        <begin position="19"/>
        <end position="225"/>
    </location>
</feature>
<feature type="signal peptide" evidence="2">
    <location>
        <begin position="1"/>
        <end position="18"/>
    </location>
</feature>
<evidence type="ECO:0000256" key="2">
    <source>
        <dbReference type="SAM" id="SignalP"/>
    </source>
</evidence>
<dbReference type="EMBL" id="GECU01023815">
    <property type="protein sequence ID" value="JAS83891.1"/>
    <property type="molecule type" value="Transcribed_RNA"/>
</dbReference>
<dbReference type="SUPFAM" id="SSF69786">
    <property type="entry name" value="YggU-like"/>
    <property type="match status" value="1"/>
</dbReference>
<accession>A0A1B6IAC5</accession>
<dbReference type="Gene3D" id="3.30.1200.10">
    <property type="entry name" value="YggU-like"/>
    <property type="match status" value="1"/>
</dbReference>
<dbReference type="AlphaFoldDB" id="A0A1B6IAC5"/>